<name>A0AAN7T5Z6_9EURO</name>
<keyword evidence="2" id="KW-1185">Reference proteome</keyword>
<gene>
    <name evidence="1" type="ORF">LTR05_003071</name>
</gene>
<evidence type="ECO:0000313" key="1">
    <source>
        <dbReference type="EMBL" id="KAK5088849.1"/>
    </source>
</evidence>
<dbReference type="AlphaFoldDB" id="A0AAN7T5Z6"/>
<accession>A0AAN7T5Z6</accession>
<sequence>MVKFRGVNVHIVSQFEAARLPEYGTAQGVEHGQHIVAHYIPIHTGAQIWFEYSIDGPHPPNAMYLFKLFINGENITNWDCTAKHDYHGKAMCSLQTIEYGSFKQRAVLQNVFMFSSEEQSTSPNTKDHSVEIRVHRVQQRRRIRELPIDPDLVQQLQHTRNSLR</sequence>
<dbReference type="Proteomes" id="UP001309876">
    <property type="component" value="Unassembled WGS sequence"/>
</dbReference>
<organism evidence="1 2">
    <name type="scientific">Lithohypha guttulata</name>
    <dbReference type="NCBI Taxonomy" id="1690604"/>
    <lineage>
        <taxon>Eukaryota</taxon>
        <taxon>Fungi</taxon>
        <taxon>Dikarya</taxon>
        <taxon>Ascomycota</taxon>
        <taxon>Pezizomycotina</taxon>
        <taxon>Eurotiomycetes</taxon>
        <taxon>Chaetothyriomycetidae</taxon>
        <taxon>Chaetothyriales</taxon>
        <taxon>Trichomeriaceae</taxon>
        <taxon>Lithohypha</taxon>
    </lineage>
</organism>
<proteinExistence type="predicted"/>
<evidence type="ECO:0000313" key="2">
    <source>
        <dbReference type="Proteomes" id="UP001309876"/>
    </source>
</evidence>
<comment type="caution">
    <text evidence="1">The sequence shown here is derived from an EMBL/GenBank/DDBJ whole genome shotgun (WGS) entry which is preliminary data.</text>
</comment>
<protein>
    <submittedName>
        <fullName evidence="1">Uncharacterized protein</fullName>
    </submittedName>
</protein>
<reference evidence="1 2" key="1">
    <citation type="submission" date="2023-08" db="EMBL/GenBank/DDBJ databases">
        <title>Black Yeasts Isolated from many extreme environments.</title>
        <authorList>
            <person name="Coleine C."/>
            <person name="Stajich J.E."/>
            <person name="Selbmann L."/>
        </authorList>
    </citation>
    <scope>NUCLEOTIDE SEQUENCE [LARGE SCALE GENOMIC DNA]</scope>
    <source>
        <strain evidence="1 2">CCFEE 5910</strain>
    </source>
</reference>
<dbReference type="EMBL" id="JAVRRJ010000002">
    <property type="protein sequence ID" value="KAK5088849.1"/>
    <property type="molecule type" value="Genomic_DNA"/>
</dbReference>